<gene>
    <name evidence="1" type="ORF">S01H1_75042</name>
</gene>
<sequence length="237" mass="26831">MESLVKELVLMYFVKGNMLAYAENGGKPDQLFTMENAHPGSNAFNSFQQNLANFNSVEKRHGTLLGTGKVNVQDLSFGKQPDLEYQNLALWVMSSMLFAFGIPVTRVPFLIGKAATGGDSGGMAEAGYQRMTSEKQDEIEDLMNFQFFEPLGWHMKLQRSYKQNELREAQTYGMNADTVTKLQSIYREQKQKLTVDKLNSLLNVCLDDLEELPEEEQFGFGTDTAMRNQNFLDNDSM</sequence>
<evidence type="ECO:0000313" key="1">
    <source>
        <dbReference type="EMBL" id="GAG46586.1"/>
    </source>
</evidence>
<protein>
    <submittedName>
        <fullName evidence="1">Uncharacterized protein</fullName>
    </submittedName>
</protein>
<name>X0ZE19_9ZZZZ</name>
<dbReference type="AlphaFoldDB" id="X0ZE19"/>
<organism evidence="1">
    <name type="scientific">marine sediment metagenome</name>
    <dbReference type="NCBI Taxonomy" id="412755"/>
    <lineage>
        <taxon>unclassified sequences</taxon>
        <taxon>metagenomes</taxon>
        <taxon>ecological metagenomes</taxon>
    </lineage>
</organism>
<proteinExistence type="predicted"/>
<dbReference type="EMBL" id="BARS01050239">
    <property type="protein sequence ID" value="GAG46586.1"/>
    <property type="molecule type" value="Genomic_DNA"/>
</dbReference>
<reference evidence="1" key="1">
    <citation type="journal article" date="2014" name="Front. Microbiol.">
        <title>High frequency of phylogenetically diverse reductive dehalogenase-homologous genes in deep subseafloor sedimentary metagenomes.</title>
        <authorList>
            <person name="Kawai M."/>
            <person name="Futagami T."/>
            <person name="Toyoda A."/>
            <person name="Takaki Y."/>
            <person name="Nishi S."/>
            <person name="Hori S."/>
            <person name="Arai W."/>
            <person name="Tsubouchi T."/>
            <person name="Morono Y."/>
            <person name="Uchiyama I."/>
            <person name="Ito T."/>
            <person name="Fujiyama A."/>
            <person name="Inagaki F."/>
            <person name="Takami H."/>
        </authorList>
    </citation>
    <scope>NUCLEOTIDE SEQUENCE</scope>
    <source>
        <strain evidence="1">Expedition CK06-06</strain>
    </source>
</reference>
<feature type="non-terminal residue" evidence="1">
    <location>
        <position position="237"/>
    </location>
</feature>
<comment type="caution">
    <text evidence="1">The sequence shown here is derived from an EMBL/GenBank/DDBJ whole genome shotgun (WGS) entry which is preliminary data.</text>
</comment>
<accession>X0ZE19</accession>